<dbReference type="Proteomes" id="UP001451303">
    <property type="component" value="Unassembled WGS sequence"/>
</dbReference>
<comment type="caution">
    <text evidence="2">The sequence shown here is derived from an EMBL/GenBank/DDBJ whole genome shotgun (WGS) entry which is preliminary data.</text>
</comment>
<name>A0ABR3DE27_NEUIN</name>
<protein>
    <submittedName>
        <fullName evidence="2">Uncharacterized protein</fullName>
    </submittedName>
</protein>
<dbReference type="EMBL" id="JAVLET010000004">
    <property type="protein sequence ID" value="KAL0470939.1"/>
    <property type="molecule type" value="Genomic_DNA"/>
</dbReference>
<proteinExistence type="predicted"/>
<reference evidence="2 3" key="1">
    <citation type="submission" date="2023-09" db="EMBL/GenBank/DDBJ databases">
        <title>Multi-omics analysis of a traditional fermented food reveals byproduct-associated fungal strains for waste-to-food upcycling.</title>
        <authorList>
            <consortium name="Lawrence Berkeley National Laboratory"/>
            <person name="Rekdal V.M."/>
            <person name="Villalobos-Escobedo J.M."/>
            <person name="Rodriguez-Valeron N."/>
            <person name="Garcia M.O."/>
            <person name="Vasquez D.P."/>
            <person name="Damayanti I."/>
            <person name="Sorensen P.M."/>
            <person name="Baidoo E.E."/>
            <person name="De Carvalho A.C."/>
            <person name="Riley R."/>
            <person name="Lipzen A."/>
            <person name="He G."/>
            <person name="Yan M."/>
            <person name="Haridas S."/>
            <person name="Daum C."/>
            <person name="Yoshinaga Y."/>
            <person name="Ng V."/>
            <person name="Grigoriev I.V."/>
            <person name="Munk R."/>
            <person name="Nuraida L."/>
            <person name="Wijaya C.H."/>
            <person name="Morales P.-C."/>
            <person name="Keasling J.D."/>
        </authorList>
    </citation>
    <scope>NUCLEOTIDE SEQUENCE [LARGE SCALE GENOMIC DNA]</scope>
    <source>
        <strain evidence="2 3">FGSC 2613</strain>
    </source>
</reference>
<feature type="region of interest" description="Disordered" evidence="1">
    <location>
        <begin position="1"/>
        <end position="26"/>
    </location>
</feature>
<keyword evidence="3" id="KW-1185">Reference proteome</keyword>
<accession>A0ABR3DE27</accession>
<evidence type="ECO:0000313" key="2">
    <source>
        <dbReference type="EMBL" id="KAL0470939.1"/>
    </source>
</evidence>
<sequence>MVRYHKPAAEQPRHSPKTARPTQELAAQAKAVGKRHAKEVERPRVACPVLPRPGLAASPPPPLPPSTTYRHHVTFLQATKINPHTVLYSTCLTDAALCWTAIFSLIRALLSVVAVATTLKNLYRISIVLARKPKRNKPSSKSSPSIRRLMATTAATMAFVSVLVTGGD</sequence>
<gene>
    <name evidence="2" type="ORF">QR685DRAFT_269120</name>
</gene>
<evidence type="ECO:0000313" key="3">
    <source>
        <dbReference type="Proteomes" id="UP001451303"/>
    </source>
</evidence>
<organism evidence="2 3">
    <name type="scientific">Neurospora intermedia</name>
    <dbReference type="NCBI Taxonomy" id="5142"/>
    <lineage>
        <taxon>Eukaryota</taxon>
        <taxon>Fungi</taxon>
        <taxon>Dikarya</taxon>
        <taxon>Ascomycota</taxon>
        <taxon>Pezizomycotina</taxon>
        <taxon>Sordariomycetes</taxon>
        <taxon>Sordariomycetidae</taxon>
        <taxon>Sordariales</taxon>
        <taxon>Sordariaceae</taxon>
        <taxon>Neurospora</taxon>
    </lineage>
</organism>
<evidence type="ECO:0000256" key="1">
    <source>
        <dbReference type="SAM" id="MobiDB-lite"/>
    </source>
</evidence>